<dbReference type="PROSITE" id="PS01081">
    <property type="entry name" value="HTH_TETR_1"/>
    <property type="match status" value="1"/>
</dbReference>
<dbReference type="EMBL" id="CP104562">
    <property type="protein sequence ID" value="UXH76354.1"/>
    <property type="molecule type" value="Genomic_DNA"/>
</dbReference>
<dbReference type="Proteomes" id="UP001064933">
    <property type="component" value="Chromosome"/>
</dbReference>
<keyword evidence="8" id="KW-1185">Reference proteome</keyword>
<keyword evidence="4" id="KW-0804">Transcription</keyword>
<evidence type="ECO:0000256" key="5">
    <source>
        <dbReference type="PROSITE-ProRule" id="PRU00335"/>
    </source>
</evidence>
<dbReference type="SUPFAM" id="SSF48498">
    <property type="entry name" value="Tetracyclin repressor-like, C-terminal domain"/>
    <property type="match status" value="1"/>
</dbReference>
<dbReference type="PANTHER" id="PTHR30055">
    <property type="entry name" value="HTH-TYPE TRANSCRIPTIONAL REGULATOR RUTR"/>
    <property type="match status" value="1"/>
</dbReference>
<dbReference type="SUPFAM" id="SSF46689">
    <property type="entry name" value="Homeodomain-like"/>
    <property type="match status" value="1"/>
</dbReference>
<dbReference type="InterPro" id="IPR050109">
    <property type="entry name" value="HTH-type_TetR-like_transc_reg"/>
</dbReference>
<organism evidence="7 8">
    <name type="scientific">Roseateles amylovorans</name>
    <dbReference type="NCBI Taxonomy" id="2978473"/>
    <lineage>
        <taxon>Bacteria</taxon>
        <taxon>Pseudomonadati</taxon>
        <taxon>Pseudomonadota</taxon>
        <taxon>Betaproteobacteria</taxon>
        <taxon>Burkholderiales</taxon>
        <taxon>Sphaerotilaceae</taxon>
        <taxon>Roseateles</taxon>
    </lineage>
</organism>
<keyword evidence="1" id="KW-0678">Repressor</keyword>
<evidence type="ECO:0000256" key="3">
    <source>
        <dbReference type="ARBA" id="ARBA00023125"/>
    </source>
</evidence>
<dbReference type="PANTHER" id="PTHR30055:SF234">
    <property type="entry name" value="HTH-TYPE TRANSCRIPTIONAL REGULATOR BETI"/>
    <property type="match status" value="1"/>
</dbReference>
<evidence type="ECO:0000313" key="7">
    <source>
        <dbReference type="EMBL" id="UXH76354.1"/>
    </source>
</evidence>
<evidence type="ECO:0000259" key="6">
    <source>
        <dbReference type="PROSITE" id="PS50977"/>
    </source>
</evidence>
<dbReference type="Gene3D" id="1.10.10.60">
    <property type="entry name" value="Homeodomain-like"/>
    <property type="match status" value="1"/>
</dbReference>
<evidence type="ECO:0000256" key="1">
    <source>
        <dbReference type="ARBA" id="ARBA00022491"/>
    </source>
</evidence>
<evidence type="ECO:0000313" key="8">
    <source>
        <dbReference type="Proteomes" id="UP001064933"/>
    </source>
</evidence>
<protein>
    <submittedName>
        <fullName evidence="7">TetR/AcrR family transcriptional regulator</fullName>
    </submittedName>
</protein>
<reference evidence="7" key="1">
    <citation type="submission" date="2022-10" db="EMBL/GenBank/DDBJ databases">
        <title>Characterization and whole genome sequencing of a new Roseateles species, isolated from fresh water.</title>
        <authorList>
            <person name="Guliayeva D.Y."/>
            <person name="Akhremchuk A.E."/>
            <person name="Sikolenko M.A."/>
            <person name="Valentovich L.N."/>
            <person name="Sidarenka A.V."/>
        </authorList>
    </citation>
    <scope>NUCLEOTIDE SEQUENCE</scope>
    <source>
        <strain evidence="7">BIM B-1768</strain>
    </source>
</reference>
<dbReference type="RefSeq" id="WP_261756084.1">
    <property type="nucleotide sequence ID" value="NZ_CP104562.2"/>
</dbReference>
<gene>
    <name evidence="7" type="ORF">N4261_14925</name>
</gene>
<dbReference type="Pfam" id="PF00440">
    <property type="entry name" value="TetR_N"/>
    <property type="match status" value="1"/>
</dbReference>
<dbReference type="Gene3D" id="1.10.357.10">
    <property type="entry name" value="Tetracycline Repressor, domain 2"/>
    <property type="match status" value="1"/>
</dbReference>
<keyword evidence="3 5" id="KW-0238">DNA-binding</keyword>
<evidence type="ECO:0000256" key="2">
    <source>
        <dbReference type="ARBA" id="ARBA00023015"/>
    </source>
</evidence>
<evidence type="ECO:0000256" key="4">
    <source>
        <dbReference type="ARBA" id="ARBA00023163"/>
    </source>
</evidence>
<feature type="domain" description="HTH tetR-type" evidence="6">
    <location>
        <begin position="12"/>
        <end position="72"/>
    </location>
</feature>
<dbReference type="InterPro" id="IPR036271">
    <property type="entry name" value="Tet_transcr_reg_TetR-rel_C_sf"/>
</dbReference>
<sequence length="215" mass="23543">MSRVPFKEQVLRVREDAIVEAVNRLLVSKGYDLMTVDEVAAEAGLSKASLYKHFMSKEELAAAAMVRVLDRTLAVVEGRRQQSPEASAVDQLRAVVRWTLQVQLAGEMPTLPAQNSRLVSTLKAHRGYMDRLLQLSDLLGEWITASQAQGDINPELPPELVLFTLFARACDPVLPLLKAGGQHSDEAIIEWVTSTTFSGLAGPVQGKARRVRAAA</sequence>
<dbReference type="PRINTS" id="PR00455">
    <property type="entry name" value="HTHTETR"/>
</dbReference>
<feature type="DNA-binding region" description="H-T-H motif" evidence="5">
    <location>
        <begin position="35"/>
        <end position="54"/>
    </location>
</feature>
<dbReference type="InterPro" id="IPR001647">
    <property type="entry name" value="HTH_TetR"/>
</dbReference>
<keyword evidence="2" id="KW-0805">Transcription regulation</keyword>
<name>A0ABY6AX64_9BURK</name>
<proteinExistence type="predicted"/>
<accession>A0ABY6AX64</accession>
<dbReference type="InterPro" id="IPR023772">
    <property type="entry name" value="DNA-bd_HTH_TetR-type_CS"/>
</dbReference>
<dbReference type="InterPro" id="IPR009057">
    <property type="entry name" value="Homeodomain-like_sf"/>
</dbReference>
<dbReference type="PROSITE" id="PS50977">
    <property type="entry name" value="HTH_TETR_2"/>
    <property type="match status" value="1"/>
</dbReference>